<dbReference type="Proteomes" id="UP001320972">
    <property type="component" value="Unassembled WGS sequence"/>
</dbReference>
<dbReference type="Pfam" id="PF13673">
    <property type="entry name" value="Acetyltransf_10"/>
    <property type="match status" value="1"/>
</dbReference>
<dbReference type="Proteomes" id="UP001321018">
    <property type="component" value="Unassembled WGS sequence"/>
</dbReference>
<reference evidence="5 7" key="1">
    <citation type="submission" date="2022-09" db="EMBL/GenBank/DDBJ databases">
        <title>Enrichment on poylsaccharides allowed isolation of novel metabolic and taxonomic groups of Haloarchaea.</title>
        <authorList>
            <person name="Sorokin D.Y."/>
            <person name="Elcheninov A.G."/>
            <person name="Khizhniak T.V."/>
            <person name="Kolganova T.V."/>
            <person name="Kublanov I.V."/>
        </authorList>
    </citation>
    <scope>NUCLEOTIDE SEQUENCE</scope>
    <source>
        <strain evidence="6 7">AArc-m2/3/4</strain>
        <strain evidence="5">AArc-xg1-1</strain>
    </source>
</reference>
<dbReference type="SUPFAM" id="SSF55729">
    <property type="entry name" value="Acyl-CoA N-acyltransferases (Nat)"/>
    <property type="match status" value="1"/>
</dbReference>
<feature type="domain" description="N-acetyltransferase" evidence="4">
    <location>
        <begin position="32"/>
        <end position="188"/>
    </location>
</feature>
<dbReference type="PANTHER" id="PTHR43877:SF1">
    <property type="entry name" value="ACETYLTRANSFERASE"/>
    <property type="match status" value="1"/>
</dbReference>
<evidence type="ECO:0000313" key="5">
    <source>
        <dbReference type="EMBL" id="MCU4743917.1"/>
    </source>
</evidence>
<dbReference type="Gene3D" id="3.40.630.30">
    <property type="match status" value="1"/>
</dbReference>
<evidence type="ECO:0000256" key="2">
    <source>
        <dbReference type="ARBA" id="ARBA00023315"/>
    </source>
</evidence>
<dbReference type="InterPro" id="IPR050832">
    <property type="entry name" value="Bact_Acetyltransf"/>
</dbReference>
<dbReference type="PROSITE" id="PS51186">
    <property type="entry name" value="GNAT"/>
    <property type="match status" value="1"/>
</dbReference>
<evidence type="ECO:0000313" key="8">
    <source>
        <dbReference type="Proteomes" id="UP001321018"/>
    </source>
</evidence>
<keyword evidence="1" id="KW-0808">Transferase</keyword>
<evidence type="ECO:0000313" key="6">
    <source>
        <dbReference type="EMBL" id="MCU4974418.1"/>
    </source>
</evidence>
<evidence type="ECO:0000256" key="1">
    <source>
        <dbReference type="ARBA" id="ARBA00022679"/>
    </source>
</evidence>
<dbReference type="GO" id="GO:0016747">
    <property type="term" value="F:acyltransferase activity, transferring groups other than amino-acyl groups"/>
    <property type="evidence" value="ECO:0007669"/>
    <property type="project" value="InterPro"/>
</dbReference>
<evidence type="ECO:0000259" key="4">
    <source>
        <dbReference type="PROSITE" id="PS51186"/>
    </source>
</evidence>
<name>A0AAP3E4B0_9EURY</name>
<dbReference type="PANTHER" id="PTHR43877">
    <property type="entry name" value="AMINOALKYLPHOSPHONATE N-ACETYLTRANSFERASE-RELATED-RELATED"/>
    <property type="match status" value="1"/>
</dbReference>
<accession>A0AAP3E4B0</accession>
<dbReference type="RefSeq" id="WP_338005729.1">
    <property type="nucleotide sequence ID" value="NZ_JAOPKA010000019.1"/>
</dbReference>
<evidence type="ECO:0000313" key="7">
    <source>
        <dbReference type="Proteomes" id="UP001320972"/>
    </source>
</evidence>
<gene>
    <name evidence="6" type="ORF">OB955_16970</name>
    <name evidence="5" type="ORF">OB960_21260</name>
</gene>
<dbReference type="InterPro" id="IPR016181">
    <property type="entry name" value="Acyl_CoA_acyltransferase"/>
</dbReference>
<dbReference type="CDD" id="cd04301">
    <property type="entry name" value="NAT_SF"/>
    <property type="match status" value="1"/>
</dbReference>
<dbReference type="AlphaFoldDB" id="A0AAP3E4B0"/>
<sequence length="189" mass="20146">MTRETDSGSGPDSAPNPGSDSYSDSDSDPDPIPLRPATPADGEALVEVHVASIRELGPAGYDPEQVEAWAANKRPDRYPLGDESTHAVVAEAGPESDEIAGFGWVDLEAGEVTAVYVHPDHARRGVGGTILEHLETAAREAGLESLGLTASVNAAPFYERFGYEPVEHVDHDINGEILECVRMRTALED</sequence>
<keyword evidence="7" id="KW-1185">Reference proteome</keyword>
<dbReference type="InterPro" id="IPR000182">
    <property type="entry name" value="GNAT_dom"/>
</dbReference>
<dbReference type="EMBL" id="JAOPKB010000011">
    <property type="protein sequence ID" value="MCU4974418.1"/>
    <property type="molecule type" value="Genomic_DNA"/>
</dbReference>
<feature type="region of interest" description="Disordered" evidence="3">
    <location>
        <begin position="1"/>
        <end position="43"/>
    </location>
</feature>
<protein>
    <submittedName>
        <fullName evidence="5">GNAT family N-acetyltransferase</fullName>
    </submittedName>
</protein>
<comment type="caution">
    <text evidence="5">The sequence shown here is derived from an EMBL/GenBank/DDBJ whole genome shotgun (WGS) entry which is preliminary data.</text>
</comment>
<evidence type="ECO:0000256" key="3">
    <source>
        <dbReference type="SAM" id="MobiDB-lite"/>
    </source>
</evidence>
<organism evidence="5 8">
    <name type="scientific">Natronoglomus mannanivorans</name>
    <dbReference type="NCBI Taxonomy" id="2979990"/>
    <lineage>
        <taxon>Archaea</taxon>
        <taxon>Methanobacteriati</taxon>
        <taxon>Methanobacteriota</taxon>
        <taxon>Stenosarchaea group</taxon>
        <taxon>Halobacteria</taxon>
        <taxon>Halobacteriales</taxon>
        <taxon>Natrialbaceae</taxon>
        <taxon>Natronoglomus</taxon>
    </lineage>
</organism>
<keyword evidence="2" id="KW-0012">Acyltransferase</keyword>
<dbReference type="EMBL" id="JAOPKA010000019">
    <property type="protein sequence ID" value="MCU4743917.1"/>
    <property type="molecule type" value="Genomic_DNA"/>
</dbReference>
<proteinExistence type="predicted"/>